<feature type="compositionally biased region" description="Polar residues" evidence="3">
    <location>
        <begin position="111"/>
        <end position="131"/>
    </location>
</feature>
<feature type="domain" description="HTH La-type RNA-binding" evidence="4">
    <location>
        <begin position="624"/>
        <end position="718"/>
    </location>
</feature>
<dbReference type="AlphaFoldDB" id="A0A6A5SAK3"/>
<keyword evidence="6" id="KW-1185">Reference proteome</keyword>
<evidence type="ECO:0000256" key="3">
    <source>
        <dbReference type="SAM" id="MobiDB-lite"/>
    </source>
</evidence>
<feature type="compositionally biased region" description="Gly residues" evidence="3">
    <location>
        <begin position="328"/>
        <end position="337"/>
    </location>
</feature>
<dbReference type="Gene3D" id="1.10.10.10">
    <property type="entry name" value="Winged helix-like DNA-binding domain superfamily/Winged helix DNA-binding domain"/>
    <property type="match status" value="1"/>
</dbReference>
<accession>A0A6A5SAK3</accession>
<dbReference type="OrthoDB" id="340227at2759"/>
<feature type="compositionally biased region" description="Basic and acidic residues" evidence="3">
    <location>
        <begin position="451"/>
        <end position="465"/>
    </location>
</feature>
<feature type="compositionally biased region" description="Basic and acidic residues" evidence="3">
    <location>
        <begin position="132"/>
        <end position="144"/>
    </location>
</feature>
<proteinExistence type="predicted"/>
<evidence type="ECO:0000256" key="2">
    <source>
        <dbReference type="PROSITE-ProRule" id="PRU00332"/>
    </source>
</evidence>
<dbReference type="GO" id="GO:0005829">
    <property type="term" value="C:cytosol"/>
    <property type="evidence" value="ECO:0007669"/>
    <property type="project" value="TreeGrafter"/>
</dbReference>
<evidence type="ECO:0000313" key="5">
    <source>
        <dbReference type="EMBL" id="KAF1936564.1"/>
    </source>
</evidence>
<dbReference type="Pfam" id="PF05383">
    <property type="entry name" value="La"/>
    <property type="match status" value="1"/>
</dbReference>
<feature type="region of interest" description="Disordered" evidence="3">
    <location>
        <begin position="1"/>
        <end position="527"/>
    </location>
</feature>
<feature type="compositionally biased region" description="Polar residues" evidence="3">
    <location>
        <begin position="76"/>
        <end position="91"/>
    </location>
</feature>
<dbReference type="EMBL" id="ML976182">
    <property type="protein sequence ID" value="KAF1936564.1"/>
    <property type="molecule type" value="Genomic_DNA"/>
</dbReference>
<dbReference type="SMART" id="SM00715">
    <property type="entry name" value="LA"/>
    <property type="match status" value="1"/>
</dbReference>
<dbReference type="InterPro" id="IPR036390">
    <property type="entry name" value="WH_DNA-bd_sf"/>
</dbReference>
<dbReference type="InterPro" id="IPR006630">
    <property type="entry name" value="La_HTH"/>
</dbReference>
<dbReference type="PANTHER" id="PTHR22792:SF132">
    <property type="entry name" value="LA-RELATED PROTEIN 1"/>
    <property type="match status" value="1"/>
</dbReference>
<gene>
    <name evidence="5" type="ORF">EJ02DRAFT_82259</name>
</gene>
<name>A0A6A5SAK3_9PLEO</name>
<evidence type="ECO:0000259" key="4">
    <source>
        <dbReference type="PROSITE" id="PS50961"/>
    </source>
</evidence>
<feature type="region of interest" description="Disordered" evidence="3">
    <location>
        <begin position="563"/>
        <end position="587"/>
    </location>
</feature>
<reference evidence="5" key="1">
    <citation type="journal article" date="2020" name="Stud. Mycol.">
        <title>101 Dothideomycetes genomes: a test case for predicting lifestyles and emergence of pathogens.</title>
        <authorList>
            <person name="Haridas S."/>
            <person name="Albert R."/>
            <person name="Binder M."/>
            <person name="Bloem J."/>
            <person name="Labutti K."/>
            <person name="Salamov A."/>
            <person name="Andreopoulos B."/>
            <person name="Baker S."/>
            <person name="Barry K."/>
            <person name="Bills G."/>
            <person name="Bluhm B."/>
            <person name="Cannon C."/>
            <person name="Castanera R."/>
            <person name="Culley D."/>
            <person name="Daum C."/>
            <person name="Ezra D."/>
            <person name="Gonzalez J."/>
            <person name="Henrissat B."/>
            <person name="Kuo A."/>
            <person name="Liang C."/>
            <person name="Lipzen A."/>
            <person name="Lutzoni F."/>
            <person name="Magnuson J."/>
            <person name="Mondo S."/>
            <person name="Nolan M."/>
            <person name="Ohm R."/>
            <person name="Pangilinan J."/>
            <person name="Park H.-J."/>
            <person name="Ramirez L."/>
            <person name="Alfaro M."/>
            <person name="Sun H."/>
            <person name="Tritt A."/>
            <person name="Yoshinaga Y."/>
            <person name="Zwiers L.-H."/>
            <person name="Turgeon B."/>
            <person name="Goodwin S."/>
            <person name="Spatafora J."/>
            <person name="Crous P."/>
            <person name="Grigoriev I."/>
        </authorList>
    </citation>
    <scope>NUCLEOTIDE SEQUENCE</scope>
    <source>
        <strain evidence="5">CBS 161.51</strain>
    </source>
</reference>
<dbReference type="SUPFAM" id="SSF46785">
    <property type="entry name" value="Winged helix' DNA-binding domain"/>
    <property type="match status" value="1"/>
</dbReference>
<feature type="compositionally biased region" description="Low complexity" evidence="3">
    <location>
        <begin position="15"/>
        <end position="31"/>
    </location>
</feature>
<keyword evidence="1 2" id="KW-0694">RNA-binding</keyword>
<dbReference type="Proteomes" id="UP000800038">
    <property type="component" value="Unassembled WGS sequence"/>
</dbReference>
<feature type="compositionally biased region" description="Basic and acidic residues" evidence="3">
    <location>
        <begin position="214"/>
        <end position="249"/>
    </location>
</feature>
<evidence type="ECO:0000256" key="1">
    <source>
        <dbReference type="ARBA" id="ARBA00022884"/>
    </source>
</evidence>
<organism evidence="5 6">
    <name type="scientific">Clathrospora elynae</name>
    <dbReference type="NCBI Taxonomy" id="706981"/>
    <lineage>
        <taxon>Eukaryota</taxon>
        <taxon>Fungi</taxon>
        <taxon>Dikarya</taxon>
        <taxon>Ascomycota</taxon>
        <taxon>Pezizomycotina</taxon>
        <taxon>Dothideomycetes</taxon>
        <taxon>Pleosporomycetidae</taxon>
        <taxon>Pleosporales</taxon>
        <taxon>Diademaceae</taxon>
        <taxon>Clathrospora</taxon>
    </lineage>
</organism>
<protein>
    <recommendedName>
        <fullName evidence="4">HTH La-type RNA-binding domain-containing protein</fullName>
    </recommendedName>
</protein>
<dbReference type="CDD" id="cd07323">
    <property type="entry name" value="LAM"/>
    <property type="match status" value="1"/>
</dbReference>
<dbReference type="GO" id="GO:0003723">
    <property type="term" value="F:RNA binding"/>
    <property type="evidence" value="ECO:0007669"/>
    <property type="project" value="UniProtKB-UniRule"/>
</dbReference>
<dbReference type="GO" id="GO:0045727">
    <property type="term" value="P:positive regulation of translation"/>
    <property type="evidence" value="ECO:0007669"/>
    <property type="project" value="TreeGrafter"/>
</dbReference>
<dbReference type="PANTHER" id="PTHR22792">
    <property type="entry name" value="LUPUS LA PROTEIN-RELATED"/>
    <property type="match status" value="1"/>
</dbReference>
<dbReference type="InterPro" id="IPR045180">
    <property type="entry name" value="La_dom_prot"/>
</dbReference>
<dbReference type="InterPro" id="IPR036388">
    <property type="entry name" value="WH-like_DNA-bd_sf"/>
</dbReference>
<dbReference type="PROSITE" id="PS50961">
    <property type="entry name" value="HTH_LA"/>
    <property type="match status" value="1"/>
</dbReference>
<dbReference type="GO" id="GO:0010494">
    <property type="term" value="C:cytoplasmic stress granule"/>
    <property type="evidence" value="ECO:0007669"/>
    <property type="project" value="TreeGrafter"/>
</dbReference>
<feature type="compositionally biased region" description="Basic and acidic residues" evidence="3">
    <location>
        <begin position="274"/>
        <end position="294"/>
    </location>
</feature>
<sequence length="840" mass="89624">MATSFSYAQAAKGVSTPSTTSKSASGAATPANDAKTAPVPGSIAAARSWAEDVETESLPGQPPTAREAQSQQSSSNATTVQDSVDASNVSSPDMGASSSSTVTKDDDVSSIPNTASDSTWDNKSQASTSVDKSVEPVEKTSDKVKKGKSAVVKPLHEAPVPTVNPWKLRADELKAKVQKPTPPPITNGVSQGPNGVQAKKGESGAQEKATNGESRSKGRPEISHGRKDAKGDADAKNGVKGRFPEKEAKPASTVSPPPPNRDQESWPTPDTAIDEDRKKAQEKVEKVGKERKDGASSSKNDWVKIPYTPSVVFNTPLPSVASARRGGRPGGRGGAQTGGRPTAYNGNGAEHSEKDGSAPGAVTNGEQTKRDRPEAAAPRDTSPKLKRTGSAASPTMRDQVPVMNGENTAKSADPVASEADIQNRIASTSSQIPGQSSTHSRQYPNKPTKARRGDFPGAGERRRDGAASPTKDNTFAGRPVSAGTQTDSLGDGERRAHTYQDGSYGHSKRFGSFSGGRERGRGGGRGARAGYNNSHQFTNGHPSSGFSLGPRSPTSFVPENTSFFAPQSKYGRNGHRSQSLTTDPYRYQPYQNGYTGPPLQTPQDMYNYGMMQPLSPATPYSPYGVDQFQVIALITTQVEYYFSVDNLIKDMYLRRHMDSQGFVKFDFIAGFNRIKTLSPDLDLVRHVCQQSSAIEYRTGEDGQDRLRRKDGWQKWVLGMAERDETAKNDGPKELKLPHVPHLPGLDQFSQSQWPTMSPGIPTAPFGNEGAYPQMNGYHGVPQDAAMAPSEESLNGTVVEEANGTAAPNGHLIETLTKAVSGEPDSFSDLQLVGLAVLVRK</sequence>
<evidence type="ECO:0000313" key="6">
    <source>
        <dbReference type="Proteomes" id="UP000800038"/>
    </source>
</evidence>
<feature type="compositionally biased region" description="Polar residues" evidence="3">
    <location>
        <begin position="424"/>
        <end position="445"/>
    </location>
</feature>